<keyword evidence="4" id="KW-1185">Reference proteome</keyword>
<keyword evidence="2" id="KW-0812">Transmembrane</keyword>
<feature type="transmembrane region" description="Helical" evidence="2">
    <location>
        <begin position="413"/>
        <end position="434"/>
    </location>
</feature>
<gene>
    <name evidence="3" type="ORF">F53441_12754</name>
</gene>
<feature type="transmembrane region" description="Helical" evidence="2">
    <location>
        <begin position="206"/>
        <end position="225"/>
    </location>
</feature>
<organism evidence="3 4">
    <name type="scientific">Fusarium austroafricanum</name>
    <dbReference type="NCBI Taxonomy" id="2364996"/>
    <lineage>
        <taxon>Eukaryota</taxon>
        <taxon>Fungi</taxon>
        <taxon>Dikarya</taxon>
        <taxon>Ascomycota</taxon>
        <taxon>Pezizomycotina</taxon>
        <taxon>Sordariomycetes</taxon>
        <taxon>Hypocreomycetidae</taxon>
        <taxon>Hypocreales</taxon>
        <taxon>Nectriaceae</taxon>
        <taxon>Fusarium</taxon>
        <taxon>Fusarium concolor species complex</taxon>
    </lineage>
</organism>
<feature type="compositionally biased region" description="Basic residues" evidence="1">
    <location>
        <begin position="1"/>
        <end position="18"/>
    </location>
</feature>
<sequence>MAHRNNNRHGHRRAHGYRQGHLSTPGRHTQFDVEHATTSNSSYIFINSGGRRCRAEFDTAKMSAKKRLVFRCVVWFGLLAAVGFLGYIFAYHLMAVIKIPDHTSANTPAFTLYKNSQFESCVKKTPQRPINCTLLEADLDDTRYPNLDWIGQQNRHHFMSGPEYQITNDARDPKPSWCDLASCLDGWKVIPSTPRQSAFRLTAMKAWMHLLTLAVPVLWTINKMLSAPKKCNKIDPRDWIVLIWEVGQAGFWWWGFGTLVSNPDTAEPVSLVAWVSTWKLATSIRFHPFSCFFNRDSKTRRGIIVGLNVLTFIQWAATIHALRLQDKGPAQKYDCLAAGIASAPGSSTCTAERLCSTTWLFQNPDFMSEGNETSLKFYEIMMYYQIVIYPLLTAAEVFTLVLNKSGWQKGFQVMQLVLFLFGGYLGLVYSAPYFTSPDPKLPSAIKGGLATVAYDYNCRAVHVGSVRHTLT</sequence>
<feature type="region of interest" description="Disordered" evidence="1">
    <location>
        <begin position="1"/>
        <end position="26"/>
    </location>
</feature>
<evidence type="ECO:0000313" key="3">
    <source>
        <dbReference type="EMBL" id="KAF4438681.1"/>
    </source>
</evidence>
<keyword evidence="2" id="KW-1133">Transmembrane helix</keyword>
<proteinExistence type="predicted"/>
<dbReference type="EMBL" id="JAADJG010000720">
    <property type="protein sequence ID" value="KAF4438681.1"/>
    <property type="molecule type" value="Genomic_DNA"/>
</dbReference>
<dbReference type="OrthoDB" id="5429468at2759"/>
<feature type="transmembrane region" description="Helical" evidence="2">
    <location>
        <begin position="302"/>
        <end position="322"/>
    </location>
</feature>
<dbReference type="AlphaFoldDB" id="A0A8H4JVD6"/>
<evidence type="ECO:0000256" key="1">
    <source>
        <dbReference type="SAM" id="MobiDB-lite"/>
    </source>
</evidence>
<accession>A0A8H4JVD6</accession>
<comment type="caution">
    <text evidence="3">The sequence shown here is derived from an EMBL/GenBank/DDBJ whole genome shotgun (WGS) entry which is preliminary data.</text>
</comment>
<reference evidence="3" key="1">
    <citation type="submission" date="2020-01" db="EMBL/GenBank/DDBJ databases">
        <title>Identification and distribution of gene clusters putatively required for synthesis of sphingolipid metabolism inhibitors in phylogenetically diverse species of the filamentous fungus Fusarium.</title>
        <authorList>
            <person name="Kim H.-S."/>
            <person name="Busman M."/>
            <person name="Brown D.W."/>
            <person name="Divon H."/>
            <person name="Uhlig S."/>
            <person name="Proctor R.H."/>
        </authorList>
    </citation>
    <scope>NUCLEOTIDE SEQUENCE</scope>
    <source>
        <strain evidence="3">NRRL 53441</strain>
    </source>
</reference>
<keyword evidence="2" id="KW-0472">Membrane</keyword>
<evidence type="ECO:0000256" key="2">
    <source>
        <dbReference type="SAM" id="Phobius"/>
    </source>
</evidence>
<name>A0A8H4JVD6_9HYPO</name>
<feature type="transmembrane region" description="Helical" evidence="2">
    <location>
        <begin position="68"/>
        <end position="90"/>
    </location>
</feature>
<feature type="transmembrane region" description="Helical" evidence="2">
    <location>
        <begin position="382"/>
        <end position="401"/>
    </location>
</feature>
<evidence type="ECO:0000313" key="4">
    <source>
        <dbReference type="Proteomes" id="UP000605986"/>
    </source>
</evidence>
<dbReference type="Proteomes" id="UP000605986">
    <property type="component" value="Unassembled WGS sequence"/>
</dbReference>
<protein>
    <submittedName>
        <fullName evidence="3">Uncharacterized protein</fullName>
    </submittedName>
</protein>